<sequence length="515" mass="56371">MACMEGDLTLRKYEPSSFLACISADDGGASRNMKGMIVFPLVLDCLNDEGKRWLRAMCNEWPVGTQQRLDPFNRAGWKAKEQELFACLWHILLTPVLANRSEDREANKIRGGRLKAGLATSLGGALVDERDVCAKLANVCRSAAVCTWALKQPSTTVEEVRGSLTLRLKERMQMLVDVIGAPATEESSAAAAHAHRRGAADAAPLEHGGDHQEHGGTQGTAAQRRRKKKMNIAKSVNHQSKHVPRAIVDFGKVPDSSNCEAGHQDSKVTNKSSCHRNATQHYMRRRNTAFGVMTSAEGQAYTAIKYDTASRESNKTEVQPGTKLVDLLNKFPALVPGCPPPAPTALLCGRTSWALHLARTSSVQPEVGMVTAAMLLGAYQYWFAKVAGHWVSITYLQPIAYTVLTGRLGFYKGARPTVGLLAYIKQDYGTAIEIFPVSCIMMHVQLMHHCHYSNAGACRPIKGNSGQDIMGHNSAAAVEVYLYNSHTCYEEELKRKRIAALQARLDTECEHGAAL</sequence>
<accession>A0A835YMI3</accession>
<evidence type="ECO:0000313" key="3">
    <source>
        <dbReference type="Proteomes" id="UP000664859"/>
    </source>
</evidence>
<keyword evidence="3" id="KW-1185">Reference proteome</keyword>
<proteinExistence type="predicted"/>
<comment type="caution">
    <text evidence="2">The sequence shown here is derived from an EMBL/GenBank/DDBJ whole genome shotgun (WGS) entry which is preliminary data.</text>
</comment>
<dbReference type="Proteomes" id="UP000664859">
    <property type="component" value="Unassembled WGS sequence"/>
</dbReference>
<evidence type="ECO:0000256" key="1">
    <source>
        <dbReference type="SAM" id="MobiDB-lite"/>
    </source>
</evidence>
<gene>
    <name evidence="2" type="ORF">JKP88DRAFT_248287</name>
</gene>
<dbReference type="EMBL" id="JAFCMP010000517">
    <property type="protein sequence ID" value="KAG5178201.1"/>
    <property type="molecule type" value="Genomic_DNA"/>
</dbReference>
<name>A0A835YMI3_9STRA</name>
<organism evidence="2 3">
    <name type="scientific">Tribonema minus</name>
    <dbReference type="NCBI Taxonomy" id="303371"/>
    <lineage>
        <taxon>Eukaryota</taxon>
        <taxon>Sar</taxon>
        <taxon>Stramenopiles</taxon>
        <taxon>Ochrophyta</taxon>
        <taxon>PX clade</taxon>
        <taxon>Xanthophyceae</taxon>
        <taxon>Tribonematales</taxon>
        <taxon>Tribonemataceae</taxon>
        <taxon>Tribonema</taxon>
    </lineage>
</organism>
<protein>
    <submittedName>
        <fullName evidence="2">Uncharacterized protein</fullName>
    </submittedName>
</protein>
<evidence type="ECO:0000313" key="2">
    <source>
        <dbReference type="EMBL" id="KAG5178201.1"/>
    </source>
</evidence>
<dbReference type="AlphaFoldDB" id="A0A835YMI3"/>
<reference evidence="2" key="1">
    <citation type="submission" date="2021-02" db="EMBL/GenBank/DDBJ databases">
        <title>First Annotated Genome of the Yellow-green Alga Tribonema minus.</title>
        <authorList>
            <person name="Mahan K.M."/>
        </authorList>
    </citation>
    <scope>NUCLEOTIDE SEQUENCE</scope>
    <source>
        <strain evidence="2">UTEX B ZZ1240</strain>
    </source>
</reference>
<feature type="region of interest" description="Disordered" evidence="1">
    <location>
        <begin position="186"/>
        <end position="240"/>
    </location>
</feature>